<gene>
    <name evidence="2" type="ORF">DFR85_12875</name>
</gene>
<name>A0A2U9IH99_9CREN</name>
<dbReference type="AlphaFoldDB" id="A0A2U9IH99"/>
<organism evidence="2 3">
    <name type="scientific">Acidianus brierleyi</name>
    <dbReference type="NCBI Taxonomy" id="41673"/>
    <lineage>
        <taxon>Archaea</taxon>
        <taxon>Thermoproteota</taxon>
        <taxon>Thermoprotei</taxon>
        <taxon>Sulfolobales</taxon>
        <taxon>Sulfolobaceae</taxon>
        <taxon>Acidianus</taxon>
    </lineage>
</organism>
<dbReference type="EMBL" id="CP029289">
    <property type="protein sequence ID" value="AWR95356.1"/>
    <property type="molecule type" value="Genomic_DNA"/>
</dbReference>
<protein>
    <submittedName>
        <fullName evidence="2">Uncharacterized protein</fullName>
    </submittedName>
</protein>
<evidence type="ECO:0000256" key="1">
    <source>
        <dbReference type="SAM" id="MobiDB-lite"/>
    </source>
</evidence>
<reference evidence="2 3" key="1">
    <citation type="submission" date="2018-05" db="EMBL/GenBank/DDBJ databases">
        <title>Complete Genome Sequences of Extremely Thermoacidophilic, Metal-Mobilizing Type-Strain Members of the Archaeal Family Sulfolobaceae: Acidianus brierleyi DSM-1651T, Acidianus sulfidivorans DSM-18786T, Metallosphaera hakonensis DSM-7519T, and Metallosphaera prunae DSM-10039T.</title>
        <authorList>
            <person name="Counts J.A."/>
            <person name="Kelly R.M."/>
        </authorList>
    </citation>
    <scope>NUCLEOTIDE SEQUENCE [LARGE SCALE GENOMIC DNA]</scope>
    <source>
        <strain evidence="2 3">DSM 1651</strain>
    </source>
</reference>
<keyword evidence="3" id="KW-1185">Reference proteome</keyword>
<sequence length="62" mass="6975">MRVYKFCSYILSCRREPYSELDEQCEGEDGFDEAPYVLEGSGLTTAPVDGMGSRTRGMRTRG</sequence>
<proteinExistence type="predicted"/>
<dbReference type="Proteomes" id="UP000248044">
    <property type="component" value="Chromosome"/>
</dbReference>
<dbReference type="KEGG" id="abri:DFR85_12875"/>
<evidence type="ECO:0000313" key="2">
    <source>
        <dbReference type="EMBL" id="AWR95356.1"/>
    </source>
</evidence>
<accession>A0A2U9IH99</accession>
<evidence type="ECO:0000313" key="3">
    <source>
        <dbReference type="Proteomes" id="UP000248044"/>
    </source>
</evidence>
<feature type="region of interest" description="Disordered" evidence="1">
    <location>
        <begin position="41"/>
        <end position="62"/>
    </location>
</feature>